<dbReference type="PROSITE" id="PS50887">
    <property type="entry name" value="GGDEF"/>
    <property type="match status" value="1"/>
</dbReference>
<dbReference type="InterPro" id="IPR043128">
    <property type="entry name" value="Rev_trsase/Diguanyl_cyclase"/>
</dbReference>
<dbReference type="Proteomes" id="UP000053244">
    <property type="component" value="Unassembled WGS sequence"/>
</dbReference>
<evidence type="ECO:0000313" key="3">
    <source>
        <dbReference type="Proteomes" id="UP000053244"/>
    </source>
</evidence>
<dbReference type="CDD" id="cd01949">
    <property type="entry name" value="GGDEF"/>
    <property type="match status" value="1"/>
</dbReference>
<dbReference type="PANTHER" id="PTHR46663">
    <property type="entry name" value="DIGUANYLATE CYCLASE DGCT-RELATED"/>
    <property type="match status" value="1"/>
</dbReference>
<dbReference type="AlphaFoldDB" id="A0A101JHX8"/>
<evidence type="ECO:0000313" key="2">
    <source>
        <dbReference type="EMBL" id="KUL27150.1"/>
    </source>
</evidence>
<dbReference type="Gene3D" id="3.30.70.270">
    <property type="match status" value="1"/>
</dbReference>
<dbReference type="EMBL" id="LLZH01000301">
    <property type="protein sequence ID" value="KUL27150.1"/>
    <property type="molecule type" value="Genomic_DNA"/>
</dbReference>
<evidence type="ECO:0000259" key="1">
    <source>
        <dbReference type="PROSITE" id="PS50887"/>
    </source>
</evidence>
<comment type="caution">
    <text evidence="2">The sequence shown here is derived from an EMBL/GenBank/DDBJ whole genome shotgun (WGS) entry which is preliminary data.</text>
</comment>
<dbReference type="Pfam" id="PF00990">
    <property type="entry name" value="GGDEF"/>
    <property type="match status" value="1"/>
</dbReference>
<keyword evidence="3" id="KW-1185">Reference proteome</keyword>
<protein>
    <recommendedName>
        <fullName evidence="1">GGDEF domain-containing protein</fullName>
    </recommendedName>
</protein>
<gene>
    <name evidence="2" type="ORF">ADL15_36235</name>
</gene>
<dbReference type="OrthoDB" id="3291786at2"/>
<sequence>MQFRTPRLALAGYALAAVCFVLHAVGVGTLVTLPLAVALTTLVVVHQIIGLRDNQRLLQQVDTGMIALRQAMVREHVLSDLGTAMLGSTEVAEVHRLAADAAVALLDGCANPRVEIRDPDGTVVHTTGPDLPESRPPAVLALLSGDRAFGSIGVTTDDELPDELVKSLETLRTQVSLALAGVALTAELTRRAMYDMLTELGNRALLRDRLTGALARSRRTQRPVGVLLLDLNGFKAVNDTFGHDAGDTLLKEVADRLRTCVRTEDTVARLGGDEFVVVTEDLREPGDVLVIAERIIEALNEPVTVRGNTLRTPASIGITLSVPGSGTDDVLREADTAMYVAKRQGGGRYHVHALAEIS</sequence>
<proteinExistence type="predicted"/>
<organism evidence="2 3">
    <name type="scientific">Actinoplanes awajinensis subsp. mycoplanecinus</name>
    <dbReference type="NCBI Taxonomy" id="135947"/>
    <lineage>
        <taxon>Bacteria</taxon>
        <taxon>Bacillati</taxon>
        <taxon>Actinomycetota</taxon>
        <taxon>Actinomycetes</taxon>
        <taxon>Micromonosporales</taxon>
        <taxon>Micromonosporaceae</taxon>
        <taxon>Actinoplanes</taxon>
    </lineage>
</organism>
<name>A0A101JHX8_9ACTN</name>
<dbReference type="SUPFAM" id="SSF55073">
    <property type="entry name" value="Nucleotide cyclase"/>
    <property type="match status" value="1"/>
</dbReference>
<accession>A0A101JHX8</accession>
<dbReference type="InterPro" id="IPR052163">
    <property type="entry name" value="DGC-Regulatory_Protein"/>
</dbReference>
<reference evidence="2 3" key="1">
    <citation type="submission" date="2015-10" db="EMBL/GenBank/DDBJ databases">
        <authorList>
            <person name="Gilbert D.G."/>
        </authorList>
    </citation>
    <scope>NUCLEOTIDE SEQUENCE [LARGE SCALE GENOMIC DNA]</scope>
    <source>
        <strain evidence="2 3">NRRL B-16712</strain>
    </source>
</reference>
<dbReference type="RefSeq" id="WP_067700953.1">
    <property type="nucleotide sequence ID" value="NZ_LLZH01000301.1"/>
</dbReference>
<feature type="domain" description="GGDEF" evidence="1">
    <location>
        <begin position="222"/>
        <end position="354"/>
    </location>
</feature>
<dbReference type="SMART" id="SM00267">
    <property type="entry name" value="GGDEF"/>
    <property type="match status" value="1"/>
</dbReference>
<dbReference type="NCBIfam" id="TIGR00254">
    <property type="entry name" value="GGDEF"/>
    <property type="match status" value="1"/>
</dbReference>
<dbReference type="InterPro" id="IPR000160">
    <property type="entry name" value="GGDEF_dom"/>
</dbReference>
<dbReference type="PANTHER" id="PTHR46663:SF3">
    <property type="entry name" value="SLL0267 PROTEIN"/>
    <property type="match status" value="1"/>
</dbReference>
<dbReference type="InterPro" id="IPR029787">
    <property type="entry name" value="Nucleotide_cyclase"/>
</dbReference>